<dbReference type="EMBL" id="JACORU010000005">
    <property type="protein sequence ID" value="MBC5765857.1"/>
    <property type="molecule type" value="Genomic_DNA"/>
</dbReference>
<dbReference type="Proteomes" id="UP000596827">
    <property type="component" value="Unassembled WGS sequence"/>
</dbReference>
<reference evidence="1" key="1">
    <citation type="submission" date="2020-08" db="EMBL/GenBank/DDBJ databases">
        <title>Ramlibacter sp. GTP1 16S ribosomal RNA gene genome sequencing and assembly.</title>
        <authorList>
            <person name="Kang M."/>
        </authorList>
    </citation>
    <scope>NUCLEOTIDE SEQUENCE</scope>
    <source>
        <strain evidence="1">GTP1</strain>
    </source>
</reference>
<protein>
    <submittedName>
        <fullName evidence="1">Uncharacterized protein</fullName>
    </submittedName>
</protein>
<dbReference type="RefSeq" id="WP_187082326.1">
    <property type="nucleotide sequence ID" value="NZ_JACORU010000005.1"/>
</dbReference>
<proteinExistence type="predicted"/>
<evidence type="ECO:0000313" key="1">
    <source>
        <dbReference type="EMBL" id="MBC5765857.1"/>
    </source>
</evidence>
<accession>A0A923MB73</accession>
<comment type="caution">
    <text evidence="1">The sequence shown here is derived from an EMBL/GenBank/DDBJ whole genome shotgun (WGS) entry which is preliminary data.</text>
</comment>
<gene>
    <name evidence="1" type="ORF">H8R02_15420</name>
</gene>
<sequence>MPEKTATEWSDTDPSFIRTNASELFNFARRLGMSSDQVRDAVDSGLIKPAATARLRLDKGAAPDIDLDAAERPDAGL</sequence>
<dbReference type="AlphaFoldDB" id="A0A923MB73"/>
<organism evidence="1 2">
    <name type="scientific">Ramlibacter albus</name>
    <dbReference type="NCBI Taxonomy" id="2079448"/>
    <lineage>
        <taxon>Bacteria</taxon>
        <taxon>Pseudomonadati</taxon>
        <taxon>Pseudomonadota</taxon>
        <taxon>Betaproteobacteria</taxon>
        <taxon>Burkholderiales</taxon>
        <taxon>Comamonadaceae</taxon>
        <taxon>Ramlibacter</taxon>
    </lineage>
</organism>
<keyword evidence="2" id="KW-1185">Reference proteome</keyword>
<evidence type="ECO:0000313" key="2">
    <source>
        <dbReference type="Proteomes" id="UP000596827"/>
    </source>
</evidence>
<name>A0A923MB73_9BURK</name>